<dbReference type="RefSeq" id="WP_285974785.1">
    <property type="nucleotide sequence ID" value="NZ_CP127294.1"/>
</dbReference>
<feature type="region of interest" description="Disordered" evidence="1">
    <location>
        <begin position="65"/>
        <end position="112"/>
    </location>
</feature>
<gene>
    <name evidence="2" type="ORF">QRX50_36635</name>
</gene>
<reference evidence="2 3" key="1">
    <citation type="submission" date="2023-06" db="EMBL/GenBank/DDBJ databases">
        <authorList>
            <person name="Oyuntsetseg B."/>
            <person name="Kim S.B."/>
        </authorList>
    </citation>
    <scope>NUCLEOTIDE SEQUENCE [LARGE SCALE GENOMIC DNA]</scope>
    <source>
        <strain evidence="2 3">2-15</strain>
    </source>
</reference>
<evidence type="ECO:0000313" key="3">
    <source>
        <dbReference type="Proteomes" id="UP001236014"/>
    </source>
</evidence>
<proteinExistence type="predicted"/>
<feature type="compositionally biased region" description="Basic residues" evidence="1">
    <location>
        <begin position="98"/>
        <end position="112"/>
    </location>
</feature>
<accession>A0A9Y2IRR5</accession>
<evidence type="ECO:0000313" key="2">
    <source>
        <dbReference type="EMBL" id="WIX84259.1"/>
    </source>
</evidence>
<dbReference type="AlphaFoldDB" id="A0A9Y2IRR5"/>
<keyword evidence="3" id="KW-1185">Reference proteome</keyword>
<dbReference type="Proteomes" id="UP001236014">
    <property type="component" value="Chromosome"/>
</dbReference>
<protein>
    <submittedName>
        <fullName evidence="2">Uncharacterized protein</fullName>
    </submittedName>
</protein>
<evidence type="ECO:0000256" key="1">
    <source>
        <dbReference type="SAM" id="MobiDB-lite"/>
    </source>
</evidence>
<organism evidence="2 3">
    <name type="scientific">Amycolatopsis carbonis</name>
    <dbReference type="NCBI Taxonomy" id="715471"/>
    <lineage>
        <taxon>Bacteria</taxon>
        <taxon>Bacillati</taxon>
        <taxon>Actinomycetota</taxon>
        <taxon>Actinomycetes</taxon>
        <taxon>Pseudonocardiales</taxon>
        <taxon>Pseudonocardiaceae</taxon>
        <taxon>Amycolatopsis</taxon>
    </lineage>
</organism>
<dbReference type="EMBL" id="CP127294">
    <property type="protein sequence ID" value="WIX84259.1"/>
    <property type="molecule type" value="Genomic_DNA"/>
</dbReference>
<sequence length="112" mass="12753">MIENTAATTTAGRASHVRFSFTFPLIGRTKDKILNRGHVHDRRVVHADFVGTGTDETIITAGTCSPRTPAPPRRHHHRHRDSLLRPPSPVSVTARCHHEQRRLRITRRSRGW</sequence>
<name>A0A9Y2IRR5_9PSEU</name>
<dbReference type="KEGG" id="acab:QRX50_36635"/>